<evidence type="ECO:0000313" key="2">
    <source>
        <dbReference type="EMBL" id="MFC4310547.1"/>
    </source>
</evidence>
<organism evidence="2 3">
    <name type="scientific">Steroidobacter flavus</name>
    <dbReference type="NCBI Taxonomy" id="1842136"/>
    <lineage>
        <taxon>Bacteria</taxon>
        <taxon>Pseudomonadati</taxon>
        <taxon>Pseudomonadota</taxon>
        <taxon>Gammaproteobacteria</taxon>
        <taxon>Steroidobacterales</taxon>
        <taxon>Steroidobacteraceae</taxon>
        <taxon>Steroidobacter</taxon>
    </lineage>
</organism>
<dbReference type="InterPro" id="IPR004183">
    <property type="entry name" value="Xdiol_dOase_suB"/>
</dbReference>
<dbReference type="Gene3D" id="3.40.830.10">
    <property type="entry name" value="LigB-like"/>
    <property type="match status" value="1"/>
</dbReference>
<dbReference type="EMBL" id="JBHSDU010000003">
    <property type="protein sequence ID" value="MFC4310547.1"/>
    <property type="molecule type" value="Genomic_DNA"/>
</dbReference>
<feature type="domain" description="Extradiol ring-cleavage dioxygenase class III enzyme subunit B" evidence="1">
    <location>
        <begin position="35"/>
        <end position="284"/>
    </location>
</feature>
<keyword evidence="3" id="KW-1185">Reference proteome</keyword>
<name>A0ABV8SU73_9GAMM</name>
<sequence>MADLVGPADHAVLPHRLLLREALTVGKIVGAFAMSHVLGAPGGLEEQAERVFVGMKELGRQLRETHPTLLIVITSDHLNNFRLDQPMPFAIGTADVYTPYGDMGLPTDQIRGDASFSTGFAMFVNDRGFKLAKPPRLRPDHGVMIPLGIVDPKRELPVVPLYVNTVYTPGPTPQESWRLGELLRAYVAEYCKAEERVALLAGGGLSHWLGVPEEGRVNETWDRWFMKMLATGQGLSLAKLSNEQILIDAGNGGLEVNSWITLAGAVPSATGEVLFYEAIPAWASGMAGMAFQLGA</sequence>
<comment type="caution">
    <text evidence="2">The sequence shown here is derived from an EMBL/GenBank/DDBJ whole genome shotgun (WGS) entry which is preliminary data.</text>
</comment>
<evidence type="ECO:0000259" key="1">
    <source>
        <dbReference type="Pfam" id="PF02900"/>
    </source>
</evidence>
<accession>A0ABV8SU73</accession>
<dbReference type="RefSeq" id="WP_380598122.1">
    <property type="nucleotide sequence ID" value="NZ_JBHSDU010000003.1"/>
</dbReference>
<dbReference type="SUPFAM" id="SSF53213">
    <property type="entry name" value="LigB-like"/>
    <property type="match status" value="1"/>
</dbReference>
<gene>
    <name evidence="2" type="ORF">ACFPN2_15760</name>
</gene>
<dbReference type="Proteomes" id="UP001595904">
    <property type="component" value="Unassembled WGS sequence"/>
</dbReference>
<dbReference type="Pfam" id="PF02900">
    <property type="entry name" value="LigB"/>
    <property type="match status" value="1"/>
</dbReference>
<proteinExistence type="predicted"/>
<protein>
    <submittedName>
        <fullName evidence="2">Protocatechuate 3,4-dioxygenase</fullName>
    </submittedName>
</protein>
<evidence type="ECO:0000313" key="3">
    <source>
        <dbReference type="Proteomes" id="UP001595904"/>
    </source>
</evidence>
<reference evidence="3" key="1">
    <citation type="journal article" date="2019" name="Int. J. Syst. Evol. Microbiol.">
        <title>The Global Catalogue of Microorganisms (GCM) 10K type strain sequencing project: providing services to taxonomists for standard genome sequencing and annotation.</title>
        <authorList>
            <consortium name="The Broad Institute Genomics Platform"/>
            <consortium name="The Broad Institute Genome Sequencing Center for Infectious Disease"/>
            <person name="Wu L."/>
            <person name="Ma J."/>
        </authorList>
    </citation>
    <scope>NUCLEOTIDE SEQUENCE [LARGE SCALE GENOMIC DNA]</scope>
    <source>
        <strain evidence="3">CGMCC 1.10759</strain>
    </source>
</reference>